<dbReference type="InterPro" id="IPR047260">
    <property type="entry name" value="ERCC1-like_central_dom"/>
</dbReference>
<dbReference type="SUPFAM" id="SSF47781">
    <property type="entry name" value="RuvA domain 2-like"/>
    <property type="match status" value="1"/>
</dbReference>
<dbReference type="InterPro" id="IPR010994">
    <property type="entry name" value="RuvA_2-like"/>
</dbReference>
<protein>
    <recommendedName>
        <fullName evidence="7">ERCC1-like central domain-containing protein</fullName>
    </recommendedName>
</protein>
<sequence>MRVSHPHIFMQELSGHFTLRVLLCHVDVDDSETPLLEINKMAVFNDFTLVLAWSLQEAARYLETYKAYEHKSADSIQEKVDDDFLGKLQDCFGVVRSVNKSDVLTLASNFGSLKAVCDATAGELSLCPGLGEKKVARIHEALHEPLVRKHSSSRLKRNRTEG</sequence>
<dbReference type="GO" id="GO:0003684">
    <property type="term" value="F:damaged DNA binding"/>
    <property type="evidence" value="ECO:0007669"/>
    <property type="project" value="InterPro"/>
</dbReference>
<dbReference type="GO" id="GO:0000110">
    <property type="term" value="C:nucleotide-excision repair factor 1 complex"/>
    <property type="evidence" value="ECO:0007669"/>
    <property type="project" value="TreeGrafter"/>
</dbReference>
<dbReference type="Gene3D" id="3.40.50.10130">
    <property type="match status" value="1"/>
</dbReference>
<dbReference type="Gene3D" id="1.10.150.20">
    <property type="entry name" value="5' to 3' exonuclease, C-terminal subdomain"/>
    <property type="match status" value="1"/>
</dbReference>
<name>D7G4P9_ECTSI</name>
<dbReference type="FunCoup" id="D7G4P9">
    <property type="interactions" value="193"/>
</dbReference>
<evidence type="ECO:0000256" key="2">
    <source>
        <dbReference type="ARBA" id="ARBA00008283"/>
    </source>
</evidence>
<dbReference type="OrthoDB" id="10262814at2759"/>
<evidence type="ECO:0000256" key="6">
    <source>
        <dbReference type="ARBA" id="ARBA00023242"/>
    </source>
</evidence>
<dbReference type="GO" id="GO:0006312">
    <property type="term" value="P:mitotic recombination"/>
    <property type="evidence" value="ECO:0007669"/>
    <property type="project" value="TreeGrafter"/>
</dbReference>
<keyword evidence="3" id="KW-0227">DNA damage</keyword>
<accession>D7G4P9</accession>
<keyword evidence="4" id="KW-0238">DNA-binding</keyword>
<dbReference type="InterPro" id="IPR004579">
    <property type="entry name" value="ERCC1/RAD10/SWI10"/>
</dbReference>
<dbReference type="OMA" id="ELTIITF"/>
<comment type="subcellular location">
    <subcellularLocation>
        <location evidence="1">Nucleus</location>
    </subcellularLocation>
</comment>
<dbReference type="GO" id="GO:0006302">
    <property type="term" value="P:double-strand break repair"/>
    <property type="evidence" value="ECO:0007669"/>
    <property type="project" value="UniProtKB-ARBA"/>
</dbReference>
<dbReference type="Proteomes" id="UP000002630">
    <property type="component" value="Linkage Group LG08"/>
</dbReference>
<evidence type="ECO:0000313" key="8">
    <source>
        <dbReference type="EMBL" id="CBJ27142.1"/>
    </source>
</evidence>
<dbReference type="Pfam" id="PF03834">
    <property type="entry name" value="Rad10"/>
    <property type="match status" value="1"/>
</dbReference>
<evidence type="ECO:0000256" key="1">
    <source>
        <dbReference type="ARBA" id="ARBA00004123"/>
    </source>
</evidence>
<proteinExistence type="inferred from homology"/>
<dbReference type="EMBL" id="FN648796">
    <property type="protein sequence ID" value="CBJ27142.1"/>
    <property type="molecule type" value="Genomic_DNA"/>
</dbReference>
<evidence type="ECO:0000256" key="3">
    <source>
        <dbReference type="ARBA" id="ARBA00022763"/>
    </source>
</evidence>
<keyword evidence="9" id="KW-1185">Reference proteome</keyword>
<organism evidence="8 9">
    <name type="scientific">Ectocarpus siliculosus</name>
    <name type="common">Brown alga</name>
    <name type="synonym">Conferva siliculosa</name>
    <dbReference type="NCBI Taxonomy" id="2880"/>
    <lineage>
        <taxon>Eukaryota</taxon>
        <taxon>Sar</taxon>
        <taxon>Stramenopiles</taxon>
        <taxon>Ochrophyta</taxon>
        <taxon>PX clade</taxon>
        <taxon>Phaeophyceae</taxon>
        <taxon>Ectocarpales</taxon>
        <taxon>Ectocarpaceae</taxon>
        <taxon>Ectocarpus</taxon>
    </lineage>
</organism>
<evidence type="ECO:0000259" key="7">
    <source>
        <dbReference type="Pfam" id="PF03834"/>
    </source>
</evidence>
<dbReference type="Pfam" id="PF14520">
    <property type="entry name" value="HHH_5"/>
    <property type="match status" value="1"/>
</dbReference>
<evidence type="ECO:0000313" key="9">
    <source>
        <dbReference type="Proteomes" id="UP000002630"/>
    </source>
</evidence>
<dbReference type="CDD" id="cd22325">
    <property type="entry name" value="ERCC1_C-like"/>
    <property type="match status" value="1"/>
</dbReference>
<dbReference type="AlphaFoldDB" id="D7G4P9"/>
<dbReference type="STRING" id="2880.D7G4P9"/>
<keyword evidence="5" id="KW-0234">DNA repair</keyword>
<dbReference type="FunFam" id="1.10.150.20:FF:000017">
    <property type="entry name" value="DNA excision repair protein ERCC-1"/>
    <property type="match status" value="1"/>
</dbReference>
<dbReference type="GO" id="GO:0003697">
    <property type="term" value="F:single-stranded DNA binding"/>
    <property type="evidence" value="ECO:0007669"/>
    <property type="project" value="TreeGrafter"/>
</dbReference>
<keyword evidence="6" id="KW-0539">Nucleus</keyword>
<evidence type="ECO:0000256" key="4">
    <source>
        <dbReference type="ARBA" id="ARBA00023125"/>
    </source>
</evidence>
<dbReference type="EMBL" id="FN649733">
    <property type="protein sequence ID" value="CBJ27142.1"/>
    <property type="molecule type" value="Genomic_DNA"/>
</dbReference>
<dbReference type="InterPro" id="IPR011335">
    <property type="entry name" value="Restrct_endonuc-II-like"/>
</dbReference>
<dbReference type="eggNOG" id="KOG2841">
    <property type="taxonomic scope" value="Eukaryota"/>
</dbReference>
<feature type="domain" description="ERCC1-like central" evidence="7">
    <location>
        <begin position="10"/>
        <end position="66"/>
    </location>
</feature>
<dbReference type="PANTHER" id="PTHR12749:SF0">
    <property type="entry name" value="DNA EXCISION REPAIR PROTEIN ERCC-1"/>
    <property type="match status" value="1"/>
</dbReference>
<dbReference type="GO" id="GO:0070914">
    <property type="term" value="P:UV-damage excision repair"/>
    <property type="evidence" value="ECO:0007669"/>
    <property type="project" value="TreeGrafter"/>
</dbReference>
<reference evidence="8 9" key="1">
    <citation type="journal article" date="2010" name="Nature">
        <title>The Ectocarpus genome and the independent evolution of multicellularity in brown algae.</title>
        <authorList>
            <person name="Cock J.M."/>
            <person name="Sterck L."/>
            <person name="Rouze P."/>
            <person name="Scornet D."/>
            <person name="Allen A.E."/>
            <person name="Amoutzias G."/>
            <person name="Anthouard V."/>
            <person name="Artiguenave F."/>
            <person name="Aury J.M."/>
            <person name="Badger J.H."/>
            <person name="Beszteri B."/>
            <person name="Billiau K."/>
            <person name="Bonnet E."/>
            <person name="Bothwell J.H."/>
            <person name="Bowler C."/>
            <person name="Boyen C."/>
            <person name="Brownlee C."/>
            <person name="Carrano C.J."/>
            <person name="Charrier B."/>
            <person name="Cho G.Y."/>
            <person name="Coelho S.M."/>
            <person name="Collen J."/>
            <person name="Corre E."/>
            <person name="Da Silva C."/>
            <person name="Delage L."/>
            <person name="Delaroque N."/>
            <person name="Dittami S.M."/>
            <person name="Doulbeau S."/>
            <person name="Elias M."/>
            <person name="Farnham G."/>
            <person name="Gachon C.M."/>
            <person name="Gschloessl B."/>
            <person name="Heesch S."/>
            <person name="Jabbari K."/>
            <person name="Jubin C."/>
            <person name="Kawai H."/>
            <person name="Kimura K."/>
            <person name="Kloareg B."/>
            <person name="Kupper F.C."/>
            <person name="Lang D."/>
            <person name="Le Bail A."/>
            <person name="Leblanc C."/>
            <person name="Lerouge P."/>
            <person name="Lohr M."/>
            <person name="Lopez P.J."/>
            <person name="Martens C."/>
            <person name="Maumus F."/>
            <person name="Michel G."/>
            <person name="Miranda-Saavedra D."/>
            <person name="Morales J."/>
            <person name="Moreau H."/>
            <person name="Motomura T."/>
            <person name="Nagasato C."/>
            <person name="Napoli C.A."/>
            <person name="Nelson D.R."/>
            <person name="Nyvall-Collen P."/>
            <person name="Peters A.F."/>
            <person name="Pommier C."/>
            <person name="Potin P."/>
            <person name="Poulain J."/>
            <person name="Quesneville H."/>
            <person name="Read B."/>
            <person name="Rensing S.A."/>
            <person name="Ritter A."/>
            <person name="Rousvoal S."/>
            <person name="Samanta M."/>
            <person name="Samson G."/>
            <person name="Schroeder D.C."/>
            <person name="Segurens B."/>
            <person name="Strittmatter M."/>
            <person name="Tonon T."/>
            <person name="Tregear J.W."/>
            <person name="Valentin K."/>
            <person name="von Dassow P."/>
            <person name="Yamagishi T."/>
            <person name="Van de Peer Y."/>
            <person name="Wincker P."/>
        </authorList>
    </citation>
    <scope>NUCLEOTIDE SEQUENCE [LARGE SCALE GENOMIC DNA]</scope>
    <source>
        <strain evidence="9">Ec32 / CCAP1310/4</strain>
    </source>
</reference>
<dbReference type="SUPFAM" id="SSF52980">
    <property type="entry name" value="Restriction endonuclease-like"/>
    <property type="match status" value="1"/>
</dbReference>
<evidence type="ECO:0000256" key="5">
    <source>
        <dbReference type="ARBA" id="ARBA00023204"/>
    </source>
</evidence>
<comment type="similarity">
    <text evidence="2">Belongs to the ERCC1/RAD10/SWI10 family.</text>
</comment>
<dbReference type="GO" id="GO:0070522">
    <property type="term" value="C:ERCC4-ERCC1 complex"/>
    <property type="evidence" value="ECO:0007669"/>
    <property type="project" value="TreeGrafter"/>
</dbReference>
<dbReference type="PANTHER" id="PTHR12749">
    <property type="entry name" value="EXCISION REPAIR CROSS-COMPLEMENTING 1 ERCC1"/>
    <property type="match status" value="1"/>
</dbReference>
<gene>
    <name evidence="8" type="ORF">Esi_0058_0001</name>
</gene>
<dbReference type="InParanoid" id="D7G4P9"/>